<evidence type="ECO:0000313" key="7">
    <source>
        <dbReference type="Proteomes" id="UP000594263"/>
    </source>
</evidence>
<dbReference type="AlphaFoldDB" id="A0A7N0SWY3"/>
<keyword evidence="5" id="KW-0539">Nucleus</keyword>
<dbReference type="Gene3D" id="1.25.10.10">
    <property type="entry name" value="Leucine-rich Repeat Variant"/>
    <property type="match status" value="1"/>
</dbReference>
<evidence type="ECO:0000256" key="4">
    <source>
        <dbReference type="ARBA" id="ARBA00022737"/>
    </source>
</evidence>
<dbReference type="GO" id="GO:0043161">
    <property type="term" value="P:proteasome-mediated ubiquitin-dependent protein catabolic process"/>
    <property type="evidence" value="ECO:0007669"/>
    <property type="project" value="TreeGrafter"/>
</dbReference>
<sequence>MQKSVFIEFGGLNLLIELSKSMDSEVRVKAVKALRNMMFHADKKLKEEILSDLTIPFIECLIQDAETFVQEQALAMVRNLVDGSISNIDFVFAEDSVMLNAVCKQLQNAEVVEVQIQGMCVLCNVAIGNELHKDAVSHKVAPEASSGNDSITIKSLQSTDNRLRTATIWTIINLTLPSTPGAHRRVERLRNAGIIAQIKTMVNDPCLDVKLRVRTVIEYSATVGEGSVTL</sequence>
<dbReference type="InterPro" id="IPR038739">
    <property type="entry name" value="ARMC8/Vid28"/>
</dbReference>
<dbReference type="EnsemblPlants" id="Kaladp0011s0792.1.v1.1">
    <property type="protein sequence ID" value="Kaladp0011s0792.1.v1.1"/>
    <property type="gene ID" value="Kaladp0011s0792.v1.1"/>
</dbReference>
<dbReference type="Pfam" id="PF00514">
    <property type="entry name" value="Arm"/>
    <property type="match status" value="1"/>
</dbReference>
<comment type="subcellular location">
    <subcellularLocation>
        <location evidence="2">Cytoplasm</location>
    </subcellularLocation>
    <subcellularLocation>
        <location evidence="1">Nucleus</location>
    </subcellularLocation>
</comment>
<dbReference type="InterPro" id="IPR000225">
    <property type="entry name" value="Armadillo"/>
</dbReference>
<dbReference type="OMA" id="RIWALMN"/>
<evidence type="ECO:0000256" key="1">
    <source>
        <dbReference type="ARBA" id="ARBA00004123"/>
    </source>
</evidence>
<evidence type="ECO:0000313" key="6">
    <source>
        <dbReference type="EnsemblPlants" id="Kaladp0011s0792.1.v1.1"/>
    </source>
</evidence>
<evidence type="ECO:0000256" key="3">
    <source>
        <dbReference type="ARBA" id="ARBA00022490"/>
    </source>
</evidence>
<dbReference type="PANTHER" id="PTHR15651:SF7">
    <property type="entry name" value="ARMADILLO REPEAT-CONTAINING PROTEIN 8"/>
    <property type="match status" value="1"/>
</dbReference>
<evidence type="ECO:0000256" key="2">
    <source>
        <dbReference type="ARBA" id="ARBA00004496"/>
    </source>
</evidence>
<protein>
    <recommendedName>
        <fullName evidence="8">Armadillo repeat-containing protein 8</fullName>
    </recommendedName>
</protein>
<dbReference type="GO" id="GO:0034657">
    <property type="term" value="C:GID complex"/>
    <property type="evidence" value="ECO:0007669"/>
    <property type="project" value="TreeGrafter"/>
</dbReference>
<dbReference type="PANTHER" id="PTHR15651">
    <property type="entry name" value="ARMADILLO REPEAT-CONTAINING PROTEIN 8"/>
    <property type="match status" value="1"/>
</dbReference>
<evidence type="ECO:0000256" key="5">
    <source>
        <dbReference type="ARBA" id="ARBA00023242"/>
    </source>
</evidence>
<organism evidence="6 7">
    <name type="scientific">Kalanchoe fedtschenkoi</name>
    <name type="common">Lavender scallops</name>
    <name type="synonym">South American air plant</name>
    <dbReference type="NCBI Taxonomy" id="63787"/>
    <lineage>
        <taxon>Eukaryota</taxon>
        <taxon>Viridiplantae</taxon>
        <taxon>Streptophyta</taxon>
        <taxon>Embryophyta</taxon>
        <taxon>Tracheophyta</taxon>
        <taxon>Spermatophyta</taxon>
        <taxon>Magnoliopsida</taxon>
        <taxon>eudicotyledons</taxon>
        <taxon>Gunneridae</taxon>
        <taxon>Pentapetalae</taxon>
        <taxon>Saxifragales</taxon>
        <taxon>Crassulaceae</taxon>
        <taxon>Kalanchoe</taxon>
    </lineage>
</organism>
<name>A0A7N0SWY3_KALFE</name>
<evidence type="ECO:0008006" key="8">
    <source>
        <dbReference type="Google" id="ProtNLM"/>
    </source>
</evidence>
<dbReference type="InterPro" id="IPR016024">
    <property type="entry name" value="ARM-type_fold"/>
</dbReference>
<dbReference type="Gramene" id="Kaladp0011s0792.1.v1.1">
    <property type="protein sequence ID" value="Kaladp0011s0792.1.v1.1"/>
    <property type="gene ID" value="Kaladp0011s0792.v1.1"/>
</dbReference>
<dbReference type="SUPFAM" id="SSF48371">
    <property type="entry name" value="ARM repeat"/>
    <property type="match status" value="1"/>
</dbReference>
<dbReference type="GO" id="GO:0005737">
    <property type="term" value="C:cytoplasm"/>
    <property type="evidence" value="ECO:0007669"/>
    <property type="project" value="UniProtKB-SubCell"/>
</dbReference>
<accession>A0A7N0SWY3</accession>
<keyword evidence="4" id="KW-0677">Repeat</keyword>
<proteinExistence type="predicted"/>
<dbReference type="Proteomes" id="UP000594263">
    <property type="component" value="Unplaced"/>
</dbReference>
<reference evidence="6" key="1">
    <citation type="submission" date="2021-01" db="UniProtKB">
        <authorList>
            <consortium name="EnsemblPlants"/>
        </authorList>
    </citation>
    <scope>IDENTIFICATION</scope>
</reference>
<keyword evidence="7" id="KW-1185">Reference proteome</keyword>
<dbReference type="InterPro" id="IPR011989">
    <property type="entry name" value="ARM-like"/>
</dbReference>
<keyword evidence="3" id="KW-0963">Cytoplasm</keyword>
<dbReference type="GO" id="GO:0005634">
    <property type="term" value="C:nucleus"/>
    <property type="evidence" value="ECO:0007669"/>
    <property type="project" value="UniProtKB-SubCell"/>
</dbReference>